<reference evidence="2" key="1">
    <citation type="submission" date="2025-08" db="UniProtKB">
        <authorList>
            <consortium name="RefSeq"/>
        </authorList>
    </citation>
    <scope>IDENTIFICATION</scope>
    <source>
        <tissue evidence="2">Leaves</tissue>
    </source>
</reference>
<sequence>MILPPIGRSGEEGSGQIRSEASFETFNRFINRNMLIDIGYEGVSWTWCTNWDKEREVKERIDRILGTRQWCDSVGKVKCTHVETEAPDQCALILDTTPEERKRRKRFMFDRRWLMQGDVGKMVKEAWETDLQGSGLYKVHCKIKQVRVSLLR</sequence>
<evidence type="ECO:0000313" key="2">
    <source>
        <dbReference type="RefSeq" id="XP_071924114.1"/>
    </source>
</evidence>
<dbReference type="Gene3D" id="3.60.10.10">
    <property type="entry name" value="Endonuclease/exonuclease/phosphatase"/>
    <property type="match status" value="1"/>
</dbReference>
<dbReference type="Proteomes" id="UP001652660">
    <property type="component" value="Chromosome 10e"/>
</dbReference>
<protein>
    <submittedName>
        <fullName evidence="2">Uncharacterized protein</fullName>
    </submittedName>
</protein>
<name>A0ABM4VX81_COFAR</name>
<dbReference type="InterPro" id="IPR036691">
    <property type="entry name" value="Endo/exonu/phosph_ase_sf"/>
</dbReference>
<gene>
    <name evidence="2" type="primary">LOC140015436</name>
</gene>
<dbReference type="PANTHER" id="PTHR33710:SF62">
    <property type="entry name" value="DUF4283 DOMAIN PROTEIN"/>
    <property type="match status" value="1"/>
</dbReference>
<organism evidence="1 2">
    <name type="scientific">Coffea arabica</name>
    <name type="common">Arabian coffee</name>
    <dbReference type="NCBI Taxonomy" id="13443"/>
    <lineage>
        <taxon>Eukaryota</taxon>
        <taxon>Viridiplantae</taxon>
        <taxon>Streptophyta</taxon>
        <taxon>Embryophyta</taxon>
        <taxon>Tracheophyta</taxon>
        <taxon>Spermatophyta</taxon>
        <taxon>Magnoliopsida</taxon>
        <taxon>eudicotyledons</taxon>
        <taxon>Gunneridae</taxon>
        <taxon>Pentapetalae</taxon>
        <taxon>asterids</taxon>
        <taxon>lamiids</taxon>
        <taxon>Gentianales</taxon>
        <taxon>Rubiaceae</taxon>
        <taxon>Ixoroideae</taxon>
        <taxon>Gardenieae complex</taxon>
        <taxon>Bertiereae - Coffeeae clade</taxon>
        <taxon>Coffeeae</taxon>
        <taxon>Coffea</taxon>
    </lineage>
</organism>
<dbReference type="PANTHER" id="PTHR33710">
    <property type="entry name" value="BNAC02G09200D PROTEIN"/>
    <property type="match status" value="1"/>
</dbReference>
<dbReference type="GeneID" id="140015436"/>
<evidence type="ECO:0000313" key="1">
    <source>
        <dbReference type="Proteomes" id="UP001652660"/>
    </source>
</evidence>
<dbReference type="RefSeq" id="XP_071924114.1">
    <property type="nucleotide sequence ID" value="XM_072068013.1"/>
</dbReference>
<keyword evidence="1" id="KW-1185">Reference proteome</keyword>
<proteinExistence type="predicted"/>
<accession>A0ABM4VX81</accession>